<dbReference type="PANTHER" id="PTHR30344:SF1">
    <property type="entry name" value="6-PHOSPHOGLUCONOLACTONASE"/>
    <property type="match status" value="1"/>
</dbReference>
<dbReference type="InterPro" id="IPR019405">
    <property type="entry name" value="Lactonase_7-beta_prop"/>
</dbReference>
<dbReference type="GO" id="GO:0005829">
    <property type="term" value="C:cytosol"/>
    <property type="evidence" value="ECO:0007669"/>
    <property type="project" value="TreeGrafter"/>
</dbReference>
<sequence>MARRLFLGLAAAGTGALMAGGSAAAHHRELTVYLGSYTSGDRPGAGMQRAVADPATGRLTVAGTVPEVPEASWFAFSADRRILYVTNELSEGAVTAVDAARGTILTRQPTHGSAPTHTSVHGRFLLTANYGSGSVVVHRLGEDGLIGEVTDVRTHDGPEPHAHQVLPDPSGRWVVAVDLGADAVYVYRLDQKTGKLHPHHRLRMPGGYGPRHLAFHPDGRRAYILGELRSEITVAEWHPATGRFTAGQVISTLGDAQPPENYPAEIVVSQDSRYVYASNRGHDSIATFDVTANGDLAFAGTTPCGGSWPRHLTIDPTGRWVYVANQRQHTVAWLPRDPRTGRLTAPAGSTAVDSVCFVLFERSWR</sequence>
<dbReference type="EMBL" id="QGUI01000740">
    <property type="protein sequence ID" value="PZM91838.1"/>
    <property type="molecule type" value="Genomic_DNA"/>
</dbReference>
<keyword evidence="2" id="KW-0732">Signal</keyword>
<evidence type="ECO:0000256" key="1">
    <source>
        <dbReference type="ARBA" id="ARBA00005564"/>
    </source>
</evidence>
<evidence type="ECO:0000256" key="2">
    <source>
        <dbReference type="SAM" id="SignalP"/>
    </source>
</evidence>
<protein>
    <submittedName>
        <fullName evidence="3">3-carboxymuconate cyclase</fullName>
    </submittedName>
</protein>
<dbReference type="InterPro" id="IPR006311">
    <property type="entry name" value="TAT_signal"/>
</dbReference>
<comment type="similarity">
    <text evidence="1">Belongs to the cycloisomerase 2 family.</text>
</comment>
<dbReference type="InterPro" id="IPR015943">
    <property type="entry name" value="WD40/YVTN_repeat-like_dom_sf"/>
</dbReference>
<dbReference type="SUPFAM" id="SSF51004">
    <property type="entry name" value="C-terminal (heme d1) domain of cytochrome cd1-nitrite reductase"/>
    <property type="match status" value="1"/>
</dbReference>
<dbReference type="PROSITE" id="PS51318">
    <property type="entry name" value="TAT"/>
    <property type="match status" value="1"/>
</dbReference>
<accession>A0A2W4J0Y0</accession>
<dbReference type="Gene3D" id="2.130.10.10">
    <property type="entry name" value="YVTN repeat-like/Quinoprotein amine dehydrogenase"/>
    <property type="match status" value="1"/>
</dbReference>
<evidence type="ECO:0000313" key="3">
    <source>
        <dbReference type="EMBL" id="PZM91838.1"/>
    </source>
</evidence>
<dbReference type="Pfam" id="PF10282">
    <property type="entry name" value="Lactonase"/>
    <property type="match status" value="1"/>
</dbReference>
<organism evidence="3">
    <name type="scientific">Thermocrispum agreste</name>
    <dbReference type="NCBI Taxonomy" id="37925"/>
    <lineage>
        <taxon>Bacteria</taxon>
        <taxon>Bacillati</taxon>
        <taxon>Actinomycetota</taxon>
        <taxon>Actinomycetes</taxon>
        <taxon>Pseudonocardiales</taxon>
        <taxon>Pseudonocardiaceae</taxon>
        <taxon>Thermocrispum</taxon>
    </lineage>
</organism>
<feature type="signal peptide" evidence="2">
    <location>
        <begin position="1"/>
        <end position="19"/>
    </location>
</feature>
<dbReference type="InterPro" id="IPR011048">
    <property type="entry name" value="Haem_d1_sf"/>
</dbReference>
<dbReference type="PANTHER" id="PTHR30344">
    <property type="entry name" value="6-PHOSPHOGLUCONOLACTONASE-RELATED"/>
    <property type="match status" value="1"/>
</dbReference>
<feature type="chain" id="PRO_5038990813" evidence="2">
    <location>
        <begin position="20"/>
        <end position="365"/>
    </location>
</feature>
<dbReference type="InterPro" id="IPR050282">
    <property type="entry name" value="Cycloisomerase_2"/>
</dbReference>
<gene>
    <name evidence="3" type="ORF">DIU77_16445</name>
</gene>
<dbReference type="GO" id="GO:0017057">
    <property type="term" value="F:6-phosphogluconolactonase activity"/>
    <property type="evidence" value="ECO:0007669"/>
    <property type="project" value="TreeGrafter"/>
</dbReference>
<comment type="caution">
    <text evidence="3">The sequence shown here is derived from an EMBL/GenBank/DDBJ whole genome shotgun (WGS) entry which is preliminary data.</text>
</comment>
<name>A0A2W4J0Y0_9PSEU</name>
<reference evidence="3" key="1">
    <citation type="submission" date="2018-05" db="EMBL/GenBank/DDBJ databases">
        <authorList>
            <person name="Lanie J.A."/>
            <person name="Ng W.-L."/>
            <person name="Kazmierczak K.M."/>
            <person name="Andrzejewski T.M."/>
            <person name="Davidsen T.M."/>
            <person name="Wayne K.J."/>
            <person name="Tettelin H."/>
            <person name="Glass J.I."/>
            <person name="Rusch D."/>
            <person name="Podicherti R."/>
            <person name="Tsui H.-C.T."/>
            <person name="Winkler M.E."/>
        </authorList>
    </citation>
    <scope>NUCLEOTIDE SEQUENCE</scope>
    <source>
        <strain evidence="3">ZC4RG45</strain>
    </source>
</reference>
<dbReference type="STRING" id="1111738.GCA_000427905_00384"/>
<dbReference type="AlphaFoldDB" id="A0A2W4J0Y0"/>
<proteinExistence type="inferred from homology"/>